<feature type="region of interest" description="Disordered" evidence="1">
    <location>
        <begin position="1"/>
        <end position="26"/>
    </location>
</feature>
<sequence length="1273" mass="137482">MTRGDVRNNGLHATPPPRSCESSSGGYILDDPELLDLMEAAEDTALMLRVRAHYSEAPPSNNDIISGIPGQPPNATNPENSEAMGLSAITPQPCQPTPLLVGGSLFLRNTSVPLSAAIAHRKTLSPLGAMGAAAGSFFCPFTRGFVSMCSPHWGHLAAVGFRVRMSLHGGRRVVLQKPQLLLARARLLQGCTMQDTPKIPSTLEYPRSASSTKTRKDSPCTGARQTHPETLFKTWGWSPHLQRTLGATLCSAPLGNMAAFRAAVEASMLTGGLCQDAQLIPAIGACGSWGVSPVSLVQSSAPRPREMEPKRYRPVTRCPWDTRCRALQLPSSLRLGCSSTSTVASWATASASDQMGPLPTLPPAWPAWAAAHTARPTLQLFSLPASVRAAFLDVPFPSPSTSSSSLTPTALMEATCGATLSQLAEQLQDAVEQGRLAATSRLYFCPLAHAVDYNATLDLRAFRVKWSRRHGCNDGRVDVSAAPRLPVTLSDSSPVLSLGMELPTSEDGDPSEEAAGRAAFTPPLRVVVFSNAHMLSKRAIRRLLDQWTRNGTSVRQLRQQRECGQAGPRVSRTLMGSRWPLPLDTAAVLPHVQSLCIPFGDVQAVFIGYTACQDLVEEVRAMDSSPDAGTHALPPLPVLLPSTRSFGSPVRVELAVSVRAHSDLFHVEEPLSAALLRASTFYRRCLDAAQRCELVEAVVQSILDVAPAGTAFAKRQSQRLSSGRLVFETSKTDLTSTQGRLLLHEACEAALSLVSPLEDCLYPLLRTERTRGNPLARDDDVVSVLVTYPLLSTLQIRHVLLSAFHVRVTLTSTTCDAASSAVAAAAAAAVDRPSTAGKGMFVPCGTDSGPVGAAMTPTSAHRVRFVDSRLRANEYEQIERHALLQKAKVRAAAAAAASVMLVPSSAPPAPLVFQAYAAHVDPPVLLGLWTTTLLFRAPAQADVMALRCFLLEPLRMSYATSHRNPTEVLSRADFADGGAGSGGRILLRVSDVDIIRFDYADWTKGPRHTHCLYGVRASLCPASEAIPHPRSKRDALGEESLRDANGCDFIARELALLTALLQQCLMEYARAATFFPLWRELRRYDDAAVCATTQQSSEVGLTAKIDDGDPTRHNLLRFPLFPSDTNRRSFLDFTGVTESSAAWTPRLIEMRLLSLAAAQRPLLSLTIRSRVVLLESVYVPASDEVDTQDDDAAKAAPGNRRMGSKGVVFRRGQVCEVAGFLPCDLLLRRGRRQRRRGPPGNPEVAKRAPRVRPLFRPSCGSRWLVGLSVSSDW</sequence>
<feature type="region of interest" description="Disordered" evidence="1">
    <location>
        <begin position="198"/>
        <end position="225"/>
    </location>
</feature>
<comment type="caution">
    <text evidence="2">The sequence shown here is derived from an EMBL/GenBank/DDBJ whole genome shotgun (WGS) entry which is preliminary data.</text>
</comment>
<dbReference type="Proteomes" id="UP000419144">
    <property type="component" value="Unassembled WGS sequence"/>
</dbReference>
<accession>A0A640KFS8</accession>
<organism evidence="2 3">
    <name type="scientific">Leishmania tarentolae</name>
    <name type="common">Sauroleishmania tarentolae</name>
    <dbReference type="NCBI Taxonomy" id="5689"/>
    <lineage>
        <taxon>Eukaryota</taxon>
        <taxon>Discoba</taxon>
        <taxon>Euglenozoa</taxon>
        <taxon>Kinetoplastea</taxon>
        <taxon>Metakinetoplastina</taxon>
        <taxon>Trypanosomatida</taxon>
        <taxon>Trypanosomatidae</taxon>
        <taxon>Leishmaniinae</taxon>
        <taxon>Leishmania</taxon>
        <taxon>lizard Leishmania</taxon>
    </lineage>
</organism>
<name>A0A640KFS8_LEITA</name>
<protein>
    <submittedName>
        <fullName evidence="2">Uncharacterized protein</fullName>
    </submittedName>
</protein>
<gene>
    <name evidence="2" type="ORF">LtaPh_1902500</name>
</gene>
<dbReference type="OrthoDB" id="265803at2759"/>
<evidence type="ECO:0000256" key="1">
    <source>
        <dbReference type="SAM" id="MobiDB-lite"/>
    </source>
</evidence>
<dbReference type="EMBL" id="BLBS01000024">
    <property type="protein sequence ID" value="GET87914.1"/>
    <property type="molecule type" value="Genomic_DNA"/>
</dbReference>
<dbReference type="AlphaFoldDB" id="A0A640KFS8"/>
<dbReference type="VEuPathDB" id="TriTrypDB:LtaPh_1902500"/>
<proteinExistence type="predicted"/>
<evidence type="ECO:0000313" key="2">
    <source>
        <dbReference type="EMBL" id="GET87914.1"/>
    </source>
</evidence>
<reference evidence="2" key="1">
    <citation type="submission" date="2019-11" db="EMBL/GenBank/DDBJ databases">
        <title>Leishmania tarentolae CDS.</title>
        <authorList>
            <person name="Goto Y."/>
            <person name="Yamagishi J."/>
        </authorList>
    </citation>
    <scope>NUCLEOTIDE SEQUENCE [LARGE SCALE GENOMIC DNA]</scope>
    <source>
        <strain evidence="2">Parrot Tar II</strain>
    </source>
</reference>
<keyword evidence="3" id="KW-1185">Reference proteome</keyword>
<evidence type="ECO:0000313" key="3">
    <source>
        <dbReference type="Proteomes" id="UP000419144"/>
    </source>
</evidence>